<evidence type="ECO:0000313" key="3">
    <source>
        <dbReference type="Proteomes" id="UP000829196"/>
    </source>
</evidence>
<keyword evidence="1" id="KW-0472">Membrane</keyword>
<evidence type="ECO:0000313" key="2">
    <source>
        <dbReference type="EMBL" id="KAI0495979.1"/>
    </source>
</evidence>
<keyword evidence="3" id="KW-1185">Reference proteome</keyword>
<gene>
    <name evidence="2" type="ORF">KFK09_022286</name>
</gene>
<sequence>MGPTLLLSGISVATLAIDSSSNCMLGISCLLVEEDGSYIGITTLLYLMVIVQIKVLSFFVACDGVEDDGDGNMRLEAGGLCMMLGRLG</sequence>
<accession>A0A8T3AI76</accession>
<reference evidence="2" key="1">
    <citation type="journal article" date="2022" name="Front. Genet.">
        <title>Chromosome-Scale Assembly of the Dendrobium nobile Genome Provides Insights Into the Molecular Mechanism of the Biosynthesis of the Medicinal Active Ingredient of Dendrobium.</title>
        <authorList>
            <person name="Xu Q."/>
            <person name="Niu S.-C."/>
            <person name="Li K.-L."/>
            <person name="Zheng P.-J."/>
            <person name="Zhang X.-J."/>
            <person name="Jia Y."/>
            <person name="Liu Y."/>
            <person name="Niu Y.-X."/>
            <person name="Yu L.-H."/>
            <person name="Chen D.-F."/>
            <person name="Zhang G.-Q."/>
        </authorList>
    </citation>
    <scope>NUCLEOTIDE SEQUENCE</scope>
    <source>
        <tissue evidence="2">Leaf</tissue>
    </source>
</reference>
<evidence type="ECO:0000256" key="1">
    <source>
        <dbReference type="SAM" id="Phobius"/>
    </source>
</evidence>
<organism evidence="2 3">
    <name type="scientific">Dendrobium nobile</name>
    <name type="common">Orchid</name>
    <dbReference type="NCBI Taxonomy" id="94219"/>
    <lineage>
        <taxon>Eukaryota</taxon>
        <taxon>Viridiplantae</taxon>
        <taxon>Streptophyta</taxon>
        <taxon>Embryophyta</taxon>
        <taxon>Tracheophyta</taxon>
        <taxon>Spermatophyta</taxon>
        <taxon>Magnoliopsida</taxon>
        <taxon>Liliopsida</taxon>
        <taxon>Asparagales</taxon>
        <taxon>Orchidaceae</taxon>
        <taxon>Epidendroideae</taxon>
        <taxon>Malaxideae</taxon>
        <taxon>Dendrobiinae</taxon>
        <taxon>Dendrobium</taxon>
    </lineage>
</organism>
<name>A0A8T3AI76_DENNO</name>
<protein>
    <submittedName>
        <fullName evidence="2">Uncharacterized protein</fullName>
    </submittedName>
</protein>
<dbReference type="Proteomes" id="UP000829196">
    <property type="component" value="Unassembled WGS sequence"/>
</dbReference>
<dbReference type="EMBL" id="JAGYWB010000016">
    <property type="protein sequence ID" value="KAI0495979.1"/>
    <property type="molecule type" value="Genomic_DNA"/>
</dbReference>
<keyword evidence="1" id="KW-0812">Transmembrane</keyword>
<proteinExistence type="predicted"/>
<dbReference type="AlphaFoldDB" id="A0A8T3AI76"/>
<feature type="transmembrane region" description="Helical" evidence="1">
    <location>
        <begin position="43"/>
        <end position="65"/>
    </location>
</feature>
<keyword evidence="1" id="KW-1133">Transmembrane helix</keyword>
<comment type="caution">
    <text evidence="2">The sequence shown here is derived from an EMBL/GenBank/DDBJ whole genome shotgun (WGS) entry which is preliminary data.</text>
</comment>